<feature type="transmembrane region" description="Helical" evidence="2">
    <location>
        <begin position="366"/>
        <end position="387"/>
    </location>
</feature>
<comment type="caution">
    <text evidence="4">The sequence shown here is derived from an EMBL/GenBank/DDBJ whole genome shotgun (WGS) entry which is preliminary data.</text>
</comment>
<gene>
    <name evidence="4" type="ORF">LMG21510_03117</name>
</gene>
<dbReference type="Pfam" id="PF11906">
    <property type="entry name" value="DUF3426"/>
    <property type="match status" value="1"/>
</dbReference>
<dbReference type="NCBIfam" id="TIGR02098">
    <property type="entry name" value="MJ0042_CXXC"/>
    <property type="match status" value="1"/>
</dbReference>
<keyword evidence="2" id="KW-1133">Transmembrane helix</keyword>
<reference evidence="4 5" key="1">
    <citation type="submission" date="2021-08" db="EMBL/GenBank/DDBJ databases">
        <authorList>
            <person name="Peeters C."/>
        </authorList>
    </citation>
    <scope>NUCLEOTIDE SEQUENCE [LARGE SCALE GENOMIC DNA]</scope>
    <source>
        <strain evidence="4 5">LMG 21510</strain>
    </source>
</reference>
<evidence type="ECO:0000256" key="1">
    <source>
        <dbReference type="SAM" id="MobiDB-lite"/>
    </source>
</evidence>
<dbReference type="InterPro" id="IPR021834">
    <property type="entry name" value="DUF3426"/>
</dbReference>
<feature type="compositionally biased region" description="Basic and acidic residues" evidence="1">
    <location>
        <begin position="198"/>
        <end position="214"/>
    </location>
</feature>
<feature type="region of interest" description="Disordered" evidence="1">
    <location>
        <begin position="62"/>
        <end position="131"/>
    </location>
</feature>
<feature type="compositionally biased region" description="Pro residues" evidence="1">
    <location>
        <begin position="68"/>
        <end position="81"/>
    </location>
</feature>
<sequence>MGATRLVTRCPACRTAFRVVADQLRLRQGLVRCGHCDTVFDARDHLIEVPVTPADGASAAAAPAVAPAAPPSLPASPPSPSPATVRETGASAPLSADDGDDGKADEDQGKDQDKEHDTDDDEQRLPVWSRELEAGYDVPALDAPTVMMFDDADFPARTPVPDRDADWAARTADAAGTAARDGEPGQNGDVPNEDRDDGDGGHDENAKDGAHGDEPIATFVPGVIEDDAGDEPTQRDEGDEDDKGAEREGPEEREEPAAPAGSGPSPSASASAPVSHSAGGYLRAPAQDTVLDTDRVDPIAGATAAAVAREQTTRKWVRQDVPADPAPASARLAAGRFSPDFLRHGHPGEVRTPQARAADGRRRRAIALRVALVLLVLAAILAGVHLARGELAGRFPGLRPALEAACAPLGCAVPPWRDIDALRIESSQLQKLDDQGDEYQLSVALRNHGAAVVALPAIELVLTDLQDDLLLRRVLQPADYLQPAERALARQGLAANTELPVRVRFRTPDSAANYRVLIYYP</sequence>
<accession>A0ABM8XA19</accession>
<feature type="compositionally biased region" description="Low complexity" evidence="1">
    <location>
        <begin position="257"/>
        <end position="280"/>
    </location>
</feature>
<feature type="domain" description="Zinc finger/thioredoxin putative" evidence="3">
    <location>
        <begin position="6"/>
        <end position="42"/>
    </location>
</feature>
<keyword evidence="5" id="KW-1185">Reference proteome</keyword>
<evidence type="ECO:0000256" key="2">
    <source>
        <dbReference type="SAM" id="Phobius"/>
    </source>
</evidence>
<evidence type="ECO:0000259" key="3">
    <source>
        <dbReference type="Pfam" id="PF13719"/>
    </source>
</evidence>
<dbReference type="Pfam" id="PF13719">
    <property type="entry name" value="Zn_ribbon_5"/>
    <property type="match status" value="1"/>
</dbReference>
<feature type="compositionally biased region" description="Low complexity" evidence="1">
    <location>
        <begin position="168"/>
        <end position="179"/>
    </location>
</feature>
<dbReference type="InterPro" id="IPR011723">
    <property type="entry name" value="Znf/thioredoxin_put"/>
</dbReference>
<evidence type="ECO:0000313" key="5">
    <source>
        <dbReference type="Proteomes" id="UP000721236"/>
    </source>
</evidence>
<feature type="compositionally biased region" description="Basic and acidic residues" evidence="1">
    <location>
        <begin position="101"/>
        <end position="117"/>
    </location>
</feature>
<name>A0ABM8XA19_9BURK</name>
<feature type="region of interest" description="Disordered" evidence="1">
    <location>
        <begin position="154"/>
        <end position="280"/>
    </location>
</feature>
<evidence type="ECO:0000313" key="4">
    <source>
        <dbReference type="EMBL" id="CAG9176752.1"/>
    </source>
</evidence>
<keyword evidence="2" id="KW-0472">Membrane</keyword>
<dbReference type="Proteomes" id="UP000721236">
    <property type="component" value="Unassembled WGS sequence"/>
</dbReference>
<proteinExistence type="predicted"/>
<dbReference type="EMBL" id="CAJZAH010000003">
    <property type="protein sequence ID" value="CAG9176752.1"/>
    <property type="molecule type" value="Genomic_DNA"/>
</dbReference>
<organism evidence="4 5">
    <name type="scientific">Cupriavidus respiraculi</name>
    <dbReference type="NCBI Taxonomy" id="195930"/>
    <lineage>
        <taxon>Bacteria</taxon>
        <taxon>Pseudomonadati</taxon>
        <taxon>Pseudomonadota</taxon>
        <taxon>Betaproteobacteria</taxon>
        <taxon>Burkholderiales</taxon>
        <taxon>Burkholderiaceae</taxon>
        <taxon>Cupriavidus</taxon>
    </lineage>
</organism>
<keyword evidence="2" id="KW-0812">Transmembrane</keyword>
<protein>
    <recommendedName>
        <fullName evidence="3">Zinc finger/thioredoxin putative domain-containing protein</fullName>
    </recommendedName>
</protein>